<name>A0A553ZBM9_9ACTN</name>
<evidence type="ECO:0000313" key="2">
    <source>
        <dbReference type="Proteomes" id="UP000320888"/>
    </source>
</evidence>
<organism evidence="1 2">
    <name type="scientific">Streptomyces benahoarensis</name>
    <dbReference type="NCBI Taxonomy" id="2595054"/>
    <lineage>
        <taxon>Bacteria</taxon>
        <taxon>Bacillati</taxon>
        <taxon>Actinomycetota</taxon>
        <taxon>Actinomycetes</taxon>
        <taxon>Kitasatosporales</taxon>
        <taxon>Streptomycetaceae</taxon>
        <taxon>Streptomyces</taxon>
    </lineage>
</organism>
<dbReference type="AlphaFoldDB" id="A0A553ZBM9"/>
<keyword evidence="2" id="KW-1185">Reference proteome</keyword>
<dbReference type="EMBL" id="VKLS01000191">
    <property type="protein sequence ID" value="TSB38852.1"/>
    <property type="molecule type" value="Genomic_DNA"/>
</dbReference>
<protein>
    <submittedName>
        <fullName evidence="1">Uncharacterized protein</fullName>
    </submittedName>
</protein>
<evidence type="ECO:0000313" key="1">
    <source>
        <dbReference type="EMBL" id="TSB38852.1"/>
    </source>
</evidence>
<dbReference type="OrthoDB" id="3870696at2"/>
<sequence>MDAELTALATAGATALVQQMATEGWAQVRGRAAAFLARRRGTDDEEALRDELDASRDELVAARQDGDEDSAADVTAALRGQLRRLLREDPGAAEELVALVEEWRPAQGGASVRDVHNSMSGSVQQGIVIQAGVISHIDNGTGPFLR</sequence>
<gene>
    <name evidence="1" type="ORF">FNZ23_16410</name>
</gene>
<reference evidence="1 2" key="1">
    <citation type="submission" date="2019-07" db="EMBL/GenBank/DDBJ databases">
        <title>Draft genome for Streptomyces benahoarensis MZ03-48.</title>
        <authorList>
            <person name="Gonzalez-Pimentel J.L."/>
        </authorList>
    </citation>
    <scope>NUCLEOTIDE SEQUENCE [LARGE SCALE GENOMIC DNA]</scope>
    <source>
        <strain evidence="1 2">MZ03-48</strain>
    </source>
</reference>
<proteinExistence type="predicted"/>
<comment type="caution">
    <text evidence="1">The sequence shown here is derived from an EMBL/GenBank/DDBJ whole genome shotgun (WGS) entry which is preliminary data.</text>
</comment>
<dbReference type="Proteomes" id="UP000320888">
    <property type="component" value="Unassembled WGS sequence"/>
</dbReference>
<accession>A0A553ZBM9</accession>
<dbReference type="RefSeq" id="WP_143940250.1">
    <property type="nucleotide sequence ID" value="NZ_VKLS01000191.1"/>
</dbReference>